<feature type="compositionally biased region" description="Polar residues" evidence="1">
    <location>
        <begin position="7"/>
        <end position="23"/>
    </location>
</feature>
<name>A0A511N3J5_DEIC1</name>
<comment type="caution">
    <text evidence="2">The sequence shown here is derived from an EMBL/GenBank/DDBJ whole genome shotgun (WGS) entry which is preliminary data.</text>
</comment>
<dbReference type="Proteomes" id="UP000321306">
    <property type="component" value="Unassembled WGS sequence"/>
</dbReference>
<accession>A0A511N3J5</accession>
<dbReference type="AlphaFoldDB" id="A0A511N3J5"/>
<protein>
    <submittedName>
        <fullName evidence="2">Uncharacterized protein</fullName>
    </submittedName>
</protein>
<evidence type="ECO:0000313" key="3">
    <source>
        <dbReference type="Proteomes" id="UP000321306"/>
    </source>
</evidence>
<gene>
    <name evidence="2" type="ORF">DC3_30750</name>
</gene>
<sequence length="52" mass="5706">MSFEKAISSQRSAYDTSSLSLQPDKQMFDPTAQKNPANPWPAAEASRLFSDG</sequence>
<organism evidence="2 3">
    <name type="scientific">Deinococcus cellulosilyticus (strain DSM 18568 / NBRC 106333 / KACC 11606 / 5516J-15)</name>
    <dbReference type="NCBI Taxonomy" id="1223518"/>
    <lineage>
        <taxon>Bacteria</taxon>
        <taxon>Thermotogati</taxon>
        <taxon>Deinococcota</taxon>
        <taxon>Deinococci</taxon>
        <taxon>Deinococcales</taxon>
        <taxon>Deinococcaceae</taxon>
        <taxon>Deinococcus</taxon>
    </lineage>
</organism>
<dbReference type="EMBL" id="BJXB01000013">
    <property type="protein sequence ID" value="GEM47440.1"/>
    <property type="molecule type" value="Genomic_DNA"/>
</dbReference>
<proteinExistence type="predicted"/>
<evidence type="ECO:0000313" key="2">
    <source>
        <dbReference type="EMBL" id="GEM47440.1"/>
    </source>
</evidence>
<reference evidence="2 3" key="1">
    <citation type="submission" date="2019-07" db="EMBL/GenBank/DDBJ databases">
        <title>Whole genome shotgun sequence of Deinococcus cellulosilyticus NBRC 106333.</title>
        <authorList>
            <person name="Hosoyama A."/>
            <person name="Uohara A."/>
            <person name="Ohji S."/>
            <person name="Ichikawa N."/>
        </authorList>
    </citation>
    <scope>NUCLEOTIDE SEQUENCE [LARGE SCALE GENOMIC DNA]</scope>
    <source>
        <strain evidence="2 3">NBRC 106333</strain>
    </source>
</reference>
<evidence type="ECO:0000256" key="1">
    <source>
        <dbReference type="SAM" id="MobiDB-lite"/>
    </source>
</evidence>
<feature type="region of interest" description="Disordered" evidence="1">
    <location>
        <begin position="1"/>
        <end position="52"/>
    </location>
</feature>
<keyword evidence="3" id="KW-1185">Reference proteome</keyword>